<name>A0A2U3QKI0_9BACT</name>
<evidence type="ECO:0000256" key="5">
    <source>
        <dbReference type="SAM" id="Phobius"/>
    </source>
</evidence>
<dbReference type="Proteomes" id="UP000245125">
    <property type="component" value="Unassembled WGS sequence"/>
</dbReference>
<feature type="transmembrane region" description="Helical" evidence="5">
    <location>
        <begin position="12"/>
        <end position="29"/>
    </location>
</feature>
<dbReference type="PANTHER" id="PTHR36985:SF1">
    <property type="entry name" value="TRANSLOCATION AND ASSEMBLY MODULE SUBUNIT TAMB"/>
    <property type="match status" value="1"/>
</dbReference>
<keyword evidence="8" id="KW-1185">Reference proteome</keyword>
<dbReference type="EMBL" id="OUUY01000130">
    <property type="protein sequence ID" value="SPQ01924.1"/>
    <property type="molecule type" value="Genomic_DNA"/>
</dbReference>
<organism evidence="7 8">
    <name type="scientific">Candidatus Sulfobium mesophilum</name>
    <dbReference type="NCBI Taxonomy" id="2016548"/>
    <lineage>
        <taxon>Bacteria</taxon>
        <taxon>Pseudomonadati</taxon>
        <taxon>Nitrospirota</taxon>
        <taxon>Nitrospiria</taxon>
        <taxon>Nitrospirales</taxon>
        <taxon>Nitrospiraceae</taxon>
        <taxon>Candidatus Sulfobium</taxon>
    </lineage>
</organism>
<keyword evidence="2 5" id="KW-0812">Transmembrane</keyword>
<comment type="subcellular location">
    <subcellularLocation>
        <location evidence="1">Membrane</location>
        <topology evidence="1">Single-pass membrane protein</topology>
    </subcellularLocation>
</comment>
<gene>
    <name evidence="7" type="ORF">NBG4_80024</name>
</gene>
<dbReference type="GO" id="GO:0009306">
    <property type="term" value="P:protein secretion"/>
    <property type="evidence" value="ECO:0007669"/>
    <property type="project" value="InterPro"/>
</dbReference>
<dbReference type="InterPro" id="IPR007452">
    <property type="entry name" value="TamB_C"/>
</dbReference>
<dbReference type="GO" id="GO:0005886">
    <property type="term" value="C:plasma membrane"/>
    <property type="evidence" value="ECO:0007669"/>
    <property type="project" value="InterPro"/>
</dbReference>
<sequence>MDDFKRKNLKRFAFLIPIAVIIGVAAFILRGPQVSNALKRLILPEIEQLVGRKAVAQKIYINLFPLFVEAKGLKVFDEKGERILFVQRVKAYLDLTSIAGRQIKIRRLVLKEPEITTDRKQAMDIAAHVKDYLEKVSDTAFKVKIKATQVQNGGIHYSDDEYKTVSAVEGFDGEVLLGEWVRVNASLRKFDVKKEGWPALSGNGDVGFSVKDDTVQVKKFVIGSFGSKITGTGEYAGGKADFKTNIDLLMETLKKIFGLRKTGAGEVRAGGYIKYLNKLITLDLKVDGKLYLQTLMELLNVKERIEGLIDVKGSLTGPLNNIRAGGTAVMTDGNLFDVEVKRLKCAVSYADGLMRFTDGSGRLYNGDAKLSASINLPVVSSFMVDVTFSNVDSRPLLKLIGWDPGVPAGKVNGTLLTSGADFNPEGSFEYRSIEKGKDVLGRVRDVSGSYRMTGQLLTLGGLKLSTGISKAQGGGTVNIGEKSLDIDFGLQSEDITDLTLPYYSKLRGTGAFRGKITGTFDDPVLGGRIDIEKAVFEKYAAENIDADLTYRKEALNIREMSLKGTGQAAALRGRITFKGAKELFDLAKPEYNLTASVENADLERFTKIFYPDFKGSGRLTSSVTISGTASHPDISGSGSADQATVFSAAFEKADFRWVYKDDRLSFTKMKITRGKSALMGEASIDTKGNFSYSASSDKVFLSDIVRREIKGDAVFKLQSEGHGTFEDPSVRLDARMVEGKLRGKSVGSGTISASIKGKDIAVRAGMFDDKVLLSANGRFEKEIPWSAKIDIQGGRYDFIVSSFLKDIPEDLILSMNGQALLSGDRDHIGGNLKLEKLALSMYGYSFTSEKQIRLGIKDTLLSLEKMIMRSGNASLSIDGNVVMGKKYNINLEGSSSLSPLKGLSARVGVLRGDAEFVLTVTGDWDNPEINGGVTLANGSLSLKDYSYRLSAVSGYMYMDNDRIVLQKLEGKLGGGDVDISGVLYLKKFSLKRFYVEAALSNISVSPSNEFNVNFGGNLLYKGTPDSRIVSGDIQVNRARYKERVDWKSWLLKSKTTPKFKSEISGLEKTALNIRVTGKDNIFIDNNVARASVSADMVLRGWIYRPLLFGRIETTDGTVYFRNNEFRILHASVGFFDPNRINPVVEIASETTVKGYRIKMNLEGQLDHFSMALSSDPVLKEMDILSLLTVGQTSTEIKGLEGGIGAGEATSFVTGKIQDVVEERVRTITGLDRMQIDPHVSKKTGTVEPGVTFSKRLLGDKVFVTYTTPIHSSEEQVIKLEYILSKKISLVGVRDERGIVGGDIHFRFDFK</sequence>
<dbReference type="PANTHER" id="PTHR36985">
    <property type="entry name" value="TRANSLOCATION AND ASSEMBLY MODULE SUBUNIT TAMB"/>
    <property type="match status" value="1"/>
</dbReference>
<evidence type="ECO:0000256" key="1">
    <source>
        <dbReference type="ARBA" id="ARBA00004167"/>
    </source>
</evidence>
<protein>
    <recommendedName>
        <fullName evidence="6">Translocation and assembly module TamB C-terminal domain-containing protein</fullName>
    </recommendedName>
</protein>
<keyword evidence="4 5" id="KW-0472">Membrane</keyword>
<keyword evidence="3 5" id="KW-1133">Transmembrane helix</keyword>
<evidence type="ECO:0000256" key="4">
    <source>
        <dbReference type="ARBA" id="ARBA00023136"/>
    </source>
</evidence>
<dbReference type="OrthoDB" id="9759720at2"/>
<evidence type="ECO:0000256" key="3">
    <source>
        <dbReference type="ARBA" id="ARBA00022989"/>
    </source>
</evidence>
<reference evidence="8" key="1">
    <citation type="submission" date="2018-03" db="EMBL/GenBank/DDBJ databases">
        <authorList>
            <person name="Zecchin S."/>
        </authorList>
    </citation>
    <scope>NUCLEOTIDE SEQUENCE [LARGE SCALE GENOMIC DNA]</scope>
</reference>
<feature type="domain" description="Translocation and assembly module TamB C-terminal" evidence="6">
    <location>
        <begin position="967"/>
        <end position="1309"/>
    </location>
</feature>
<dbReference type="GO" id="GO:0097347">
    <property type="term" value="C:TAM protein secretion complex"/>
    <property type="evidence" value="ECO:0007669"/>
    <property type="project" value="TreeGrafter"/>
</dbReference>
<evidence type="ECO:0000256" key="2">
    <source>
        <dbReference type="ARBA" id="ARBA00022692"/>
    </source>
</evidence>
<evidence type="ECO:0000313" key="7">
    <source>
        <dbReference type="EMBL" id="SPQ01924.1"/>
    </source>
</evidence>
<proteinExistence type="predicted"/>
<evidence type="ECO:0000313" key="8">
    <source>
        <dbReference type="Proteomes" id="UP000245125"/>
    </source>
</evidence>
<evidence type="ECO:0000259" key="6">
    <source>
        <dbReference type="Pfam" id="PF04357"/>
    </source>
</evidence>
<dbReference type="Pfam" id="PF04357">
    <property type="entry name" value="TamB"/>
    <property type="match status" value="1"/>
</dbReference>
<accession>A0A2U3QKI0</accession>